<sequence length="97" mass="11464">MAKMLENSVLDLAVSFFCSIFVVQKERENALTFCNGNERKKPRARFTTNNGATIFKISVQRYENYSDQPKDVHNDVRSSRQLGRVHYYPMQQHRLHR</sequence>
<evidence type="ECO:0000313" key="1">
    <source>
        <dbReference type="EMBL" id="DAE19604.1"/>
    </source>
</evidence>
<accession>A0A8S5QLZ5</accession>
<name>A0A8S5QLZ5_9CAUD</name>
<proteinExistence type="predicted"/>
<organism evidence="1">
    <name type="scientific">Siphoviridae sp. ct33S22</name>
    <dbReference type="NCBI Taxonomy" id="2826279"/>
    <lineage>
        <taxon>Viruses</taxon>
        <taxon>Duplodnaviria</taxon>
        <taxon>Heunggongvirae</taxon>
        <taxon>Uroviricota</taxon>
        <taxon>Caudoviricetes</taxon>
    </lineage>
</organism>
<dbReference type="EMBL" id="BK015679">
    <property type="protein sequence ID" value="DAE19604.1"/>
    <property type="molecule type" value="Genomic_DNA"/>
</dbReference>
<reference evidence="1" key="1">
    <citation type="journal article" date="2021" name="Proc. Natl. Acad. Sci. U.S.A.">
        <title>A Catalog of Tens of Thousands of Viruses from Human Metagenomes Reveals Hidden Associations with Chronic Diseases.</title>
        <authorList>
            <person name="Tisza M.J."/>
            <person name="Buck C.B."/>
        </authorList>
    </citation>
    <scope>NUCLEOTIDE SEQUENCE</scope>
    <source>
        <strain evidence="1">Ct33S22</strain>
    </source>
</reference>
<protein>
    <submittedName>
        <fullName evidence="1">Uncharacterized protein</fullName>
    </submittedName>
</protein>